<protein>
    <submittedName>
        <fullName evidence="1">Uncharacterized protein</fullName>
    </submittedName>
</protein>
<accession>A0ABD0QRH2</accession>
<keyword evidence="2" id="KW-1185">Reference proteome</keyword>
<evidence type="ECO:0000313" key="2">
    <source>
        <dbReference type="Proteomes" id="UP001529510"/>
    </source>
</evidence>
<evidence type="ECO:0000313" key="1">
    <source>
        <dbReference type="EMBL" id="KAL0188820.1"/>
    </source>
</evidence>
<dbReference type="AlphaFoldDB" id="A0ABD0QRH2"/>
<name>A0ABD0QRH2_CIRMR</name>
<organism evidence="1 2">
    <name type="scientific">Cirrhinus mrigala</name>
    <name type="common">Mrigala</name>
    <dbReference type="NCBI Taxonomy" id="683832"/>
    <lineage>
        <taxon>Eukaryota</taxon>
        <taxon>Metazoa</taxon>
        <taxon>Chordata</taxon>
        <taxon>Craniata</taxon>
        <taxon>Vertebrata</taxon>
        <taxon>Euteleostomi</taxon>
        <taxon>Actinopterygii</taxon>
        <taxon>Neopterygii</taxon>
        <taxon>Teleostei</taxon>
        <taxon>Ostariophysi</taxon>
        <taxon>Cypriniformes</taxon>
        <taxon>Cyprinidae</taxon>
        <taxon>Labeoninae</taxon>
        <taxon>Labeonini</taxon>
        <taxon>Cirrhinus</taxon>
    </lineage>
</organism>
<reference evidence="1 2" key="1">
    <citation type="submission" date="2024-05" db="EMBL/GenBank/DDBJ databases">
        <title>Genome sequencing and assembly of Indian major carp, Cirrhinus mrigala (Hamilton, 1822).</title>
        <authorList>
            <person name="Mohindra V."/>
            <person name="Chowdhury L.M."/>
            <person name="Lal K."/>
            <person name="Jena J.K."/>
        </authorList>
    </citation>
    <scope>NUCLEOTIDE SEQUENCE [LARGE SCALE GENOMIC DNA]</scope>
    <source>
        <strain evidence="1">CM1030</strain>
        <tissue evidence="1">Blood</tissue>
    </source>
</reference>
<feature type="non-terminal residue" evidence="1">
    <location>
        <position position="1"/>
    </location>
</feature>
<feature type="non-terminal residue" evidence="1">
    <location>
        <position position="67"/>
    </location>
</feature>
<proteinExistence type="predicted"/>
<gene>
    <name evidence="1" type="ORF">M9458_015919</name>
</gene>
<comment type="caution">
    <text evidence="1">The sequence shown here is derived from an EMBL/GenBank/DDBJ whole genome shotgun (WGS) entry which is preliminary data.</text>
</comment>
<sequence length="67" mass="7146">GLAWSRASHSWAAVVMTVLRERMVEPENAITTTPGLPFLLDPASPAVSTGPMQRLATCLVRNDKGLG</sequence>
<dbReference type="EMBL" id="JAMKFB020000007">
    <property type="protein sequence ID" value="KAL0188820.1"/>
    <property type="molecule type" value="Genomic_DNA"/>
</dbReference>
<dbReference type="Proteomes" id="UP001529510">
    <property type="component" value="Unassembled WGS sequence"/>
</dbReference>